<dbReference type="EMBL" id="VBOW01000093">
    <property type="protein sequence ID" value="TMQ56551.1"/>
    <property type="molecule type" value="Genomic_DNA"/>
</dbReference>
<proteinExistence type="predicted"/>
<protein>
    <submittedName>
        <fullName evidence="3">GNAT family N-acetyltransferase</fullName>
    </submittedName>
</protein>
<dbReference type="AlphaFoldDB" id="A0A538SYU2"/>
<dbReference type="Pfam" id="PF00583">
    <property type="entry name" value="Acetyltransf_1"/>
    <property type="match status" value="1"/>
</dbReference>
<comment type="caution">
    <text evidence="3">The sequence shown here is derived from an EMBL/GenBank/DDBJ whole genome shotgun (WGS) entry which is preliminary data.</text>
</comment>
<feature type="compositionally biased region" description="Basic residues" evidence="1">
    <location>
        <begin position="185"/>
        <end position="200"/>
    </location>
</feature>
<evidence type="ECO:0000313" key="4">
    <source>
        <dbReference type="Proteomes" id="UP000316852"/>
    </source>
</evidence>
<dbReference type="GO" id="GO:0016747">
    <property type="term" value="F:acyltransferase activity, transferring groups other than amino-acyl groups"/>
    <property type="evidence" value="ECO:0007669"/>
    <property type="project" value="InterPro"/>
</dbReference>
<name>A0A538SYU2_UNCEI</name>
<feature type="domain" description="N-acetyltransferase" evidence="2">
    <location>
        <begin position="69"/>
        <end position="152"/>
    </location>
</feature>
<accession>A0A538SYU2</accession>
<evidence type="ECO:0000259" key="2">
    <source>
        <dbReference type="Pfam" id="PF00583"/>
    </source>
</evidence>
<gene>
    <name evidence="3" type="ORF">E6K76_12450</name>
</gene>
<dbReference type="Proteomes" id="UP000316852">
    <property type="component" value="Unassembled WGS sequence"/>
</dbReference>
<dbReference type="SUPFAM" id="SSF55729">
    <property type="entry name" value="Acyl-CoA N-acyltransferases (Nat)"/>
    <property type="match status" value="1"/>
</dbReference>
<feature type="region of interest" description="Disordered" evidence="1">
    <location>
        <begin position="185"/>
        <end position="206"/>
    </location>
</feature>
<sequence>MIGPVPKLTIRPATPERWPDVEAVFNARGCSIARGCWCMFYRRSGASPPPPRGMTRAQANRADLRALVDSGKPPGLIAYQGKVPVGWVSLGPREEYGKLERSPVMKPMDDKPVWSIICFVVPSAHRRQGVAHALLRGAIAYARKRGATLLEAYPVDKPRRSSDDSMWFGAKSMYDRAGFKEVARRKPARPVVRRKVRGATRRSPSA</sequence>
<reference evidence="3 4" key="1">
    <citation type="journal article" date="2019" name="Nat. Microbiol.">
        <title>Mediterranean grassland soil C-N compound turnover is dependent on rainfall and depth, and is mediated by genomically divergent microorganisms.</title>
        <authorList>
            <person name="Diamond S."/>
            <person name="Andeer P.F."/>
            <person name="Li Z."/>
            <person name="Crits-Christoph A."/>
            <person name="Burstein D."/>
            <person name="Anantharaman K."/>
            <person name="Lane K.R."/>
            <person name="Thomas B.C."/>
            <person name="Pan C."/>
            <person name="Northen T.R."/>
            <person name="Banfield J.F."/>
        </authorList>
    </citation>
    <scope>NUCLEOTIDE SEQUENCE [LARGE SCALE GENOMIC DNA]</scope>
    <source>
        <strain evidence="3">WS_6</strain>
    </source>
</reference>
<keyword evidence="3" id="KW-0808">Transferase</keyword>
<dbReference type="Gene3D" id="3.40.630.30">
    <property type="match status" value="1"/>
</dbReference>
<dbReference type="CDD" id="cd04301">
    <property type="entry name" value="NAT_SF"/>
    <property type="match status" value="1"/>
</dbReference>
<evidence type="ECO:0000256" key="1">
    <source>
        <dbReference type="SAM" id="MobiDB-lite"/>
    </source>
</evidence>
<dbReference type="InterPro" id="IPR016181">
    <property type="entry name" value="Acyl_CoA_acyltransferase"/>
</dbReference>
<evidence type="ECO:0000313" key="3">
    <source>
        <dbReference type="EMBL" id="TMQ56551.1"/>
    </source>
</evidence>
<dbReference type="InterPro" id="IPR000182">
    <property type="entry name" value="GNAT_dom"/>
</dbReference>
<organism evidence="3 4">
    <name type="scientific">Eiseniibacteriota bacterium</name>
    <dbReference type="NCBI Taxonomy" id="2212470"/>
    <lineage>
        <taxon>Bacteria</taxon>
        <taxon>Candidatus Eiseniibacteriota</taxon>
    </lineage>
</organism>